<gene>
    <name evidence="6" type="primary">rplF</name>
    <name evidence="10" type="ORF">E3U55_13000</name>
</gene>
<keyword evidence="11" id="KW-1185">Reference proteome</keyword>
<dbReference type="FunFam" id="3.90.930.12:FF:000001">
    <property type="entry name" value="50S ribosomal protein L6"/>
    <property type="match status" value="1"/>
</dbReference>
<dbReference type="InterPro" id="IPR020040">
    <property type="entry name" value="Ribosomal_uL6_a/b-dom"/>
</dbReference>
<dbReference type="Pfam" id="PF00347">
    <property type="entry name" value="Ribosomal_L6"/>
    <property type="match status" value="2"/>
</dbReference>
<dbReference type="InterPro" id="IPR002358">
    <property type="entry name" value="Ribosomal_uL6_CS"/>
</dbReference>
<dbReference type="GO" id="GO:0003735">
    <property type="term" value="F:structural constituent of ribosome"/>
    <property type="evidence" value="ECO:0007669"/>
    <property type="project" value="UniProtKB-UniRule"/>
</dbReference>
<dbReference type="PROSITE" id="PS00525">
    <property type="entry name" value="RIBOSOMAL_L6_1"/>
    <property type="match status" value="1"/>
</dbReference>
<dbReference type="PANTHER" id="PTHR11655">
    <property type="entry name" value="60S/50S RIBOSOMAL PROTEIN L6/L9"/>
    <property type="match status" value="1"/>
</dbReference>
<feature type="domain" description="Large ribosomal subunit protein uL6 alpha-beta" evidence="9">
    <location>
        <begin position="91"/>
        <end position="164"/>
    </location>
</feature>
<dbReference type="InterPro" id="IPR019906">
    <property type="entry name" value="Ribosomal_uL6_bac-type"/>
</dbReference>
<protein>
    <recommendedName>
        <fullName evidence="6">Large ribosomal subunit protein uL6</fullName>
    </recommendedName>
</protein>
<comment type="caution">
    <text evidence="10">The sequence shown here is derived from an EMBL/GenBank/DDBJ whole genome shotgun (WGS) entry which is preliminary data.</text>
</comment>
<dbReference type="GO" id="GO:0002181">
    <property type="term" value="P:cytoplasmic translation"/>
    <property type="evidence" value="ECO:0007669"/>
    <property type="project" value="TreeGrafter"/>
</dbReference>
<dbReference type="PIRSF" id="PIRSF002162">
    <property type="entry name" value="Ribosomal_L6"/>
    <property type="match status" value="1"/>
</dbReference>
<reference evidence="10 11" key="1">
    <citation type="submission" date="2019-03" db="EMBL/GenBank/DDBJ databases">
        <authorList>
            <person name="He R.-H."/>
        </authorList>
    </citation>
    <scope>NUCLEOTIDE SEQUENCE [LARGE SCALE GENOMIC DNA]</scope>
    <source>
        <strain evidence="11">SH 714</strain>
    </source>
</reference>
<dbReference type="InterPro" id="IPR036789">
    <property type="entry name" value="Ribosomal_uL6-like_a/b-dom_sf"/>
</dbReference>
<comment type="function">
    <text evidence="6 8">This protein binds to the 23S rRNA, and is important in its secondary structure. It is located near the subunit interface in the base of the L7/L12 stalk, and near the tRNA binding site of the peptidyltransferase center.</text>
</comment>
<evidence type="ECO:0000256" key="3">
    <source>
        <dbReference type="ARBA" id="ARBA00022884"/>
    </source>
</evidence>
<dbReference type="SUPFAM" id="SSF56053">
    <property type="entry name" value="Ribosomal protein L6"/>
    <property type="match status" value="2"/>
</dbReference>
<dbReference type="GO" id="GO:0019843">
    <property type="term" value="F:rRNA binding"/>
    <property type="evidence" value="ECO:0007669"/>
    <property type="project" value="UniProtKB-UniRule"/>
</dbReference>
<dbReference type="PANTHER" id="PTHR11655:SF14">
    <property type="entry name" value="LARGE RIBOSOMAL SUBUNIT PROTEIN UL6M"/>
    <property type="match status" value="1"/>
</dbReference>
<evidence type="ECO:0000256" key="7">
    <source>
        <dbReference type="RuleBase" id="RU003869"/>
    </source>
</evidence>
<comment type="similarity">
    <text evidence="1 6 7">Belongs to the universal ribosomal protein uL6 family.</text>
</comment>
<evidence type="ECO:0000256" key="8">
    <source>
        <dbReference type="RuleBase" id="RU003870"/>
    </source>
</evidence>
<evidence type="ECO:0000259" key="9">
    <source>
        <dbReference type="Pfam" id="PF00347"/>
    </source>
</evidence>
<evidence type="ECO:0000256" key="1">
    <source>
        <dbReference type="ARBA" id="ARBA00009356"/>
    </source>
</evidence>
<dbReference type="GO" id="GO:0022625">
    <property type="term" value="C:cytosolic large ribosomal subunit"/>
    <property type="evidence" value="ECO:0007669"/>
    <property type="project" value="UniProtKB-UniRule"/>
</dbReference>
<evidence type="ECO:0000256" key="6">
    <source>
        <dbReference type="HAMAP-Rule" id="MF_01365"/>
    </source>
</evidence>
<keyword evidence="2 6" id="KW-0699">rRNA-binding</keyword>
<proteinExistence type="inferred from homology"/>
<keyword evidence="5 6" id="KW-0687">Ribonucleoprotein</keyword>
<sequence length="178" mass="19674">MSRVGLKTLEIPSDVEIKFDGNTVTVKGPKGELTRTFHEDMTIKVEDNVLSVERPSENKEHRSLHGTTRSLIGNMVDGVTKGFEKSLEIQGVGYRAQMQGKKLVVNAGYSHPVEIEPLEGIDIETPSNTKIVVKGIDKEKVGAVAANIRAIRTPEPYKGKGIRYEGEYVRRKEGKTAK</sequence>
<dbReference type="FunFam" id="3.90.930.12:FF:000002">
    <property type="entry name" value="50S ribosomal protein L6"/>
    <property type="match status" value="1"/>
</dbReference>
<feature type="domain" description="Large ribosomal subunit protein uL6 alpha-beta" evidence="9">
    <location>
        <begin position="11"/>
        <end position="82"/>
    </location>
</feature>
<keyword evidence="3 6" id="KW-0694">RNA-binding</keyword>
<accession>A0A4Y8IH22</accession>
<evidence type="ECO:0000313" key="11">
    <source>
        <dbReference type="Proteomes" id="UP000297975"/>
    </source>
</evidence>
<dbReference type="OrthoDB" id="9805007at2"/>
<dbReference type="InterPro" id="IPR000702">
    <property type="entry name" value="Ribosomal_uL6-like"/>
</dbReference>
<name>A0A4Y8IH22_9BACI</name>
<dbReference type="EMBL" id="SOPW01000015">
    <property type="protein sequence ID" value="TFB14714.1"/>
    <property type="molecule type" value="Genomic_DNA"/>
</dbReference>
<comment type="subunit">
    <text evidence="6">Part of the 50S ribosomal subunit.</text>
</comment>
<dbReference type="NCBIfam" id="TIGR03654">
    <property type="entry name" value="L6_bact"/>
    <property type="match status" value="1"/>
</dbReference>
<dbReference type="HAMAP" id="MF_01365_B">
    <property type="entry name" value="Ribosomal_uL6_B"/>
    <property type="match status" value="1"/>
</dbReference>
<evidence type="ECO:0000256" key="5">
    <source>
        <dbReference type="ARBA" id="ARBA00023274"/>
    </source>
</evidence>
<evidence type="ECO:0000313" key="10">
    <source>
        <dbReference type="EMBL" id="TFB14714.1"/>
    </source>
</evidence>
<dbReference type="RefSeq" id="WP_134340909.1">
    <property type="nucleotide sequence ID" value="NZ_SOPW01000015.1"/>
</dbReference>
<dbReference type="Gene3D" id="3.90.930.12">
    <property type="entry name" value="Ribosomal protein L6, alpha-beta domain"/>
    <property type="match status" value="2"/>
</dbReference>
<evidence type="ECO:0000256" key="2">
    <source>
        <dbReference type="ARBA" id="ARBA00022730"/>
    </source>
</evidence>
<evidence type="ECO:0000256" key="4">
    <source>
        <dbReference type="ARBA" id="ARBA00022980"/>
    </source>
</evidence>
<dbReference type="AlphaFoldDB" id="A0A4Y8IH22"/>
<keyword evidence="4 6" id="KW-0689">Ribosomal protein</keyword>
<dbReference type="Proteomes" id="UP000297975">
    <property type="component" value="Unassembled WGS sequence"/>
</dbReference>
<organism evidence="10 11">
    <name type="scientific">Filobacillus milosensis</name>
    <dbReference type="NCBI Taxonomy" id="94137"/>
    <lineage>
        <taxon>Bacteria</taxon>
        <taxon>Bacillati</taxon>
        <taxon>Bacillota</taxon>
        <taxon>Bacilli</taxon>
        <taxon>Bacillales</taxon>
        <taxon>Bacillaceae</taxon>
        <taxon>Filobacillus</taxon>
    </lineage>
</organism>
<dbReference type="PRINTS" id="PR00059">
    <property type="entry name" value="RIBOSOMALL6"/>
</dbReference>